<dbReference type="InterPro" id="IPR036433">
    <property type="entry name" value="EF1B_G_C_sf"/>
</dbReference>
<dbReference type="GO" id="GO:0003746">
    <property type="term" value="F:translation elongation factor activity"/>
    <property type="evidence" value="ECO:0007669"/>
    <property type="project" value="UniProtKB-UniRule"/>
</dbReference>
<feature type="domain" description="EF-1-gamma C-terminal" evidence="5">
    <location>
        <begin position="264"/>
        <end position="425"/>
    </location>
</feature>
<evidence type="ECO:0000256" key="1">
    <source>
        <dbReference type="ARBA" id="ARBA00007409"/>
    </source>
</evidence>
<dbReference type="PROSITE" id="PS50405">
    <property type="entry name" value="GST_CTER"/>
    <property type="match status" value="1"/>
</dbReference>
<dbReference type="CDD" id="cd03181">
    <property type="entry name" value="GST_C_EF1Bgamma_like"/>
    <property type="match status" value="1"/>
</dbReference>
<evidence type="ECO:0000259" key="5">
    <source>
        <dbReference type="PROSITE" id="PS50040"/>
    </source>
</evidence>
<dbReference type="SFLD" id="SFLDS00019">
    <property type="entry name" value="Glutathione_Transferase_(cytos"/>
    <property type="match status" value="1"/>
</dbReference>
<dbReference type="InterPro" id="IPR004045">
    <property type="entry name" value="Glutathione_S-Trfase_N"/>
</dbReference>
<evidence type="ECO:0000313" key="9">
    <source>
        <dbReference type="Proteomes" id="UP001152592"/>
    </source>
</evidence>
<comment type="similarity">
    <text evidence="1">Belongs to the GST superfamily.</text>
</comment>
<dbReference type="SUPFAM" id="SSF89942">
    <property type="entry name" value="eEF1-gamma domain"/>
    <property type="match status" value="1"/>
</dbReference>
<dbReference type="Gene3D" id="3.40.30.10">
    <property type="entry name" value="Glutaredoxin"/>
    <property type="match status" value="1"/>
</dbReference>
<dbReference type="InterPro" id="IPR001662">
    <property type="entry name" value="EF1B_G_C"/>
</dbReference>
<keyword evidence="2 4" id="KW-0251">Elongation factor</keyword>
<accession>A0A9W4JEG3</accession>
<dbReference type="FunFam" id="3.40.30.10:FF:000142">
    <property type="entry name" value="Elongation factor 1 gamma"/>
    <property type="match status" value="1"/>
</dbReference>
<feature type="domain" description="GST C-terminal" evidence="7">
    <location>
        <begin position="110"/>
        <end position="239"/>
    </location>
</feature>
<dbReference type="CDD" id="cd03044">
    <property type="entry name" value="GST_N_EF1Bgamma"/>
    <property type="match status" value="1"/>
</dbReference>
<dbReference type="Gene3D" id="1.20.1050.10">
    <property type="match status" value="1"/>
</dbReference>
<dbReference type="PANTHER" id="PTHR43986">
    <property type="entry name" value="ELONGATION FACTOR 1-GAMMA"/>
    <property type="match status" value="1"/>
</dbReference>
<dbReference type="AlphaFoldDB" id="A0A9W4JEG3"/>
<dbReference type="FunFam" id="1.20.1050.10:FF:000006">
    <property type="entry name" value="Elongation factor 1 gamma"/>
    <property type="match status" value="1"/>
</dbReference>
<evidence type="ECO:0000313" key="8">
    <source>
        <dbReference type="EMBL" id="CAG8394697.1"/>
    </source>
</evidence>
<name>A0A9W4JEG3_9EURO</name>
<gene>
    <name evidence="8" type="ORF">PSALAMII_LOCUS7022</name>
</gene>
<dbReference type="InterPro" id="IPR036249">
    <property type="entry name" value="Thioredoxin-like_sf"/>
</dbReference>
<dbReference type="OrthoDB" id="48317at2759"/>
<reference evidence="8" key="1">
    <citation type="submission" date="2021-07" db="EMBL/GenBank/DDBJ databases">
        <authorList>
            <person name="Branca A.L. A."/>
        </authorList>
    </citation>
    <scope>NUCLEOTIDE SEQUENCE</scope>
</reference>
<organism evidence="8 9">
    <name type="scientific">Penicillium salamii</name>
    <dbReference type="NCBI Taxonomy" id="1612424"/>
    <lineage>
        <taxon>Eukaryota</taxon>
        <taxon>Fungi</taxon>
        <taxon>Dikarya</taxon>
        <taxon>Ascomycota</taxon>
        <taxon>Pezizomycotina</taxon>
        <taxon>Eurotiomycetes</taxon>
        <taxon>Eurotiomycetidae</taxon>
        <taxon>Eurotiales</taxon>
        <taxon>Aspergillaceae</taxon>
        <taxon>Penicillium</taxon>
    </lineage>
</organism>
<dbReference type="InterPro" id="IPR036282">
    <property type="entry name" value="Glutathione-S-Trfase_C_sf"/>
</dbReference>
<dbReference type="Pfam" id="PF00647">
    <property type="entry name" value="EF1G"/>
    <property type="match status" value="1"/>
</dbReference>
<feature type="domain" description="GST N-terminal" evidence="6">
    <location>
        <begin position="24"/>
        <end position="105"/>
    </location>
</feature>
<dbReference type="PROSITE" id="PS50040">
    <property type="entry name" value="EF1G_C"/>
    <property type="match status" value="1"/>
</dbReference>
<keyword evidence="3 4" id="KW-0648">Protein biosynthesis</keyword>
<dbReference type="PROSITE" id="PS50404">
    <property type="entry name" value="GST_NTER"/>
    <property type="match status" value="1"/>
</dbReference>
<evidence type="ECO:0000259" key="7">
    <source>
        <dbReference type="PROSITE" id="PS50405"/>
    </source>
</evidence>
<dbReference type="EMBL" id="CAJVPD010000249">
    <property type="protein sequence ID" value="CAG8394697.1"/>
    <property type="molecule type" value="Genomic_DNA"/>
</dbReference>
<dbReference type="Pfam" id="PF00043">
    <property type="entry name" value="GST_C"/>
    <property type="match status" value="1"/>
</dbReference>
<protein>
    <submittedName>
        <fullName evidence="8">Uncharacterized protein</fullName>
    </submittedName>
</protein>
<evidence type="ECO:0000259" key="6">
    <source>
        <dbReference type="PROSITE" id="PS50404"/>
    </source>
</evidence>
<dbReference type="Proteomes" id="UP001152592">
    <property type="component" value="Unassembled WGS sequence"/>
</dbReference>
<sequence>MVKCPSPFFFLSFLSSSHITFKMAFGKLYGQPENGRTLAILVAAKHNDLDLELVNTVPNSAAATAEYLKINPTGKVPAFEGANGFNLSEAIAIAVYITSQNEKTTLLGKTKQDYASILRWLSFANTEVLPKLAAWYRPLLGLDAYNKKTTDEAAKVAVKAAAPLEAHLTANTYLVGERITLADIFSAALLTRAFATVLDKTWRQENPATTRWYTTLVNQEAFKAVFPSPKFAEEVVKYVAPKKEEKPKAAAAAPAAPPAEAPKPKHPLEALGKPTLILDDWKRYFSNEEPRTVAMPWFWQNFKADEYSLWKVNYKYNNELKLTFMANNLIGGFQARLEASRKYLFGAQSVYGSNYDCVVYGAFMVRGQEWEPAFQVGPDWEGYEFVKLDPSNEADRKLVEDMWCQDVPVTTGEKVQEWTDGHVFK</sequence>
<dbReference type="Gene3D" id="3.30.70.1010">
    <property type="entry name" value="Translation elongation factor EF1B, gamma chain, conserved domain"/>
    <property type="match status" value="1"/>
</dbReference>
<dbReference type="SUPFAM" id="SSF47616">
    <property type="entry name" value="GST C-terminal domain-like"/>
    <property type="match status" value="1"/>
</dbReference>
<dbReference type="InterPro" id="IPR010987">
    <property type="entry name" value="Glutathione-S-Trfase_C-like"/>
</dbReference>
<proteinExistence type="inferred from homology"/>
<dbReference type="Pfam" id="PF02798">
    <property type="entry name" value="GST_N"/>
    <property type="match status" value="1"/>
</dbReference>
<evidence type="ECO:0000256" key="2">
    <source>
        <dbReference type="ARBA" id="ARBA00022768"/>
    </source>
</evidence>
<comment type="caution">
    <text evidence="8">The sequence shown here is derived from an EMBL/GenBank/DDBJ whole genome shotgun (WGS) entry which is preliminary data.</text>
</comment>
<evidence type="ECO:0000256" key="3">
    <source>
        <dbReference type="ARBA" id="ARBA00022917"/>
    </source>
</evidence>
<dbReference type="PANTHER" id="PTHR43986:SF1">
    <property type="entry name" value="ELONGATION FACTOR 1-GAMMA"/>
    <property type="match status" value="1"/>
</dbReference>
<dbReference type="SMART" id="SM01183">
    <property type="entry name" value="EF1G"/>
    <property type="match status" value="1"/>
</dbReference>
<dbReference type="InterPro" id="IPR040079">
    <property type="entry name" value="Glutathione_S-Trfase"/>
</dbReference>
<dbReference type="FunFam" id="3.30.70.1010:FF:000001">
    <property type="entry name" value="Elongation factor 1-gamma 1"/>
    <property type="match status" value="1"/>
</dbReference>
<dbReference type="SUPFAM" id="SSF52833">
    <property type="entry name" value="Thioredoxin-like"/>
    <property type="match status" value="1"/>
</dbReference>
<dbReference type="GO" id="GO:0005634">
    <property type="term" value="C:nucleus"/>
    <property type="evidence" value="ECO:0007669"/>
    <property type="project" value="TreeGrafter"/>
</dbReference>
<dbReference type="InterPro" id="IPR050802">
    <property type="entry name" value="EF-GSTs"/>
</dbReference>
<dbReference type="GO" id="GO:0005737">
    <property type="term" value="C:cytoplasm"/>
    <property type="evidence" value="ECO:0007669"/>
    <property type="project" value="TreeGrafter"/>
</dbReference>
<dbReference type="InterPro" id="IPR004046">
    <property type="entry name" value="GST_C"/>
</dbReference>
<dbReference type="SFLD" id="SFLDG00358">
    <property type="entry name" value="Main_(cytGST)"/>
    <property type="match status" value="1"/>
</dbReference>
<evidence type="ECO:0000256" key="4">
    <source>
        <dbReference type="PROSITE-ProRule" id="PRU00519"/>
    </source>
</evidence>